<name>A0ABX0T9A9_9MICO</name>
<feature type="signal peptide" evidence="2">
    <location>
        <begin position="1"/>
        <end position="28"/>
    </location>
</feature>
<dbReference type="InterPro" id="IPR006540">
    <property type="entry name" value="Lactococcin_972"/>
</dbReference>
<reference evidence="3 4" key="1">
    <citation type="submission" date="2020-03" db="EMBL/GenBank/DDBJ databases">
        <title>Above-ground endophytic microbial communities from plants in different locations in the United States.</title>
        <authorList>
            <person name="Frank C."/>
        </authorList>
    </citation>
    <scope>NUCLEOTIDE SEQUENCE [LARGE SCALE GENOMIC DNA]</scope>
    <source>
        <strain evidence="3 4">WW7</strain>
    </source>
</reference>
<keyword evidence="4" id="KW-1185">Reference proteome</keyword>
<evidence type="ECO:0000313" key="3">
    <source>
        <dbReference type="EMBL" id="NII41483.1"/>
    </source>
</evidence>
<sequence>MVNKKPVLMVGLALASALVVGPASLASATPTEVLGHGPEAGGVLMTSDGPGSSGETRGSTARKDDGGGGSFWQWGVGKDDAWSNFFRERRCHGATAVGVKSKRVTGVAGGRYALATAPKARSGNKAYYHNC</sequence>
<gene>
    <name evidence="3" type="ORF">E9228_002130</name>
</gene>
<organism evidence="3 4">
    <name type="scientific">Curtobacterium salicis</name>
    <dbReference type="NCBI Taxonomy" id="1779862"/>
    <lineage>
        <taxon>Bacteria</taxon>
        <taxon>Bacillati</taxon>
        <taxon>Actinomycetota</taxon>
        <taxon>Actinomycetes</taxon>
        <taxon>Micrococcales</taxon>
        <taxon>Microbacteriaceae</taxon>
        <taxon>Curtobacterium</taxon>
    </lineage>
</organism>
<feature type="compositionally biased region" description="Polar residues" evidence="1">
    <location>
        <begin position="49"/>
        <end position="59"/>
    </location>
</feature>
<comment type="caution">
    <text evidence="3">The sequence shown here is derived from an EMBL/GenBank/DDBJ whole genome shotgun (WGS) entry which is preliminary data.</text>
</comment>
<dbReference type="Proteomes" id="UP001318300">
    <property type="component" value="Unassembled WGS sequence"/>
</dbReference>
<evidence type="ECO:0000313" key="4">
    <source>
        <dbReference type="Proteomes" id="UP001318300"/>
    </source>
</evidence>
<dbReference type="Pfam" id="PF09683">
    <property type="entry name" value="Lactococcin_972"/>
    <property type="match status" value="1"/>
</dbReference>
<dbReference type="RefSeq" id="WP_166780523.1">
    <property type="nucleotide sequence ID" value="NZ_JAAOYO010000003.1"/>
</dbReference>
<protein>
    <submittedName>
        <fullName evidence="3">Lactococcin 972 family bacteriocin</fullName>
    </submittedName>
</protein>
<feature type="chain" id="PRO_5045224568" evidence="2">
    <location>
        <begin position="29"/>
        <end position="131"/>
    </location>
</feature>
<evidence type="ECO:0000256" key="2">
    <source>
        <dbReference type="SAM" id="SignalP"/>
    </source>
</evidence>
<proteinExistence type="predicted"/>
<feature type="region of interest" description="Disordered" evidence="1">
    <location>
        <begin position="31"/>
        <end position="72"/>
    </location>
</feature>
<dbReference type="Gene3D" id="2.60.40.2850">
    <property type="match status" value="1"/>
</dbReference>
<dbReference type="EMBL" id="JAAOYO010000003">
    <property type="protein sequence ID" value="NII41483.1"/>
    <property type="molecule type" value="Genomic_DNA"/>
</dbReference>
<evidence type="ECO:0000256" key="1">
    <source>
        <dbReference type="SAM" id="MobiDB-lite"/>
    </source>
</evidence>
<accession>A0ABX0T9A9</accession>
<keyword evidence="2" id="KW-0732">Signal</keyword>
<dbReference type="NCBIfam" id="TIGR01653">
    <property type="entry name" value="lactococcin_972"/>
    <property type="match status" value="1"/>
</dbReference>